<evidence type="ECO:0000313" key="2">
    <source>
        <dbReference type="Proteomes" id="UP001500393"/>
    </source>
</evidence>
<comment type="caution">
    <text evidence="1">The sequence shown here is derived from an EMBL/GenBank/DDBJ whole genome shotgun (WGS) entry which is preliminary data.</text>
</comment>
<sequence length="87" mass="8970">MVIRFDVGIYDGLCALLDVTLSPGLRTYDLSNGGIELPQSGGFLTPYAARLEKLQQDIVSGRIDVPNAPKGLVGSPAVDAAAGPGCP</sequence>
<dbReference type="Proteomes" id="UP001500393">
    <property type="component" value="Unassembled WGS sequence"/>
</dbReference>
<organism evidence="1 2">
    <name type="scientific">Kribbella sancticallisti</name>
    <dbReference type="NCBI Taxonomy" id="460087"/>
    <lineage>
        <taxon>Bacteria</taxon>
        <taxon>Bacillati</taxon>
        <taxon>Actinomycetota</taxon>
        <taxon>Actinomycetes</taxon>
        <taxon>Propionibacteriales</taxon>
        <taxon>Kribbellaceae</taxon>
        <taxon>Kribbella</taxon>
    </lineage>
</organism>
<proteinExistence type="predicted"/>
<protein>
    <submittedName>
        <fullName evidence="1">Uncharacterized protein</fullName>
    </submittedName>
</protein>
<name>A0ABP4Q3P5_9ACTN</name>
<gene>
    <name evidence="1" type="ORF">GCM10009789_62550</name>
</gene>
<evidence type="ECO:0000313" key="1">
    <source>
        <dbReference type="EMBL" id="GAA1599909.1"/>
    </source>
</evidence>
<accession>A0ABP4Q3P5</accession>
<keyword evidence="2" id="KW-1185">Reference proteome</keyword>
<reference evidence="2" key="1">
    <citation type="journal article" date="2019" name="Int. J. Syst. Evol. Microbiol.">
        <title>The Global Catalogue of Microorganisms (GCM) 10K type strain sequencing project: providing services to taxonomists for standard genome sequencing and annotation.</title>
        <authorList>
            <consortium name="The Broad Institute Genomics Platform"/>
            <consortium name="The Broad Institute Genome Sequencing Center for Infectious Disease"/>
            <person name="Wu L."/>
            <person name="Ma J."/>
        </authorList>
    </citation>
    <scope>NUCLEOTIDE SEQUENCE [LARGE SCALE GENOMIC DNA]</scope>
    <source>
        <strain evidence="2">JCM 14969</strain>
    </source>
</reference>
<dbReference type="RefSeq" id="WP_344220274.1">
    <property type="nucleotide sequence ID" value="NZ_BAAAOS010000048.1"/>
</dbReference>
<dbReference type="EMBL" id="BAAAOS010000048">
    <property type="protein sequence ID" value="GAA1599909.1"/>
    <property type="molecule type" value="Genomic_DNA"/>
</dbReference>